<feature type="compositionally biased region" description="Low complexity" evidence="1">
    <location>
        <begin position="48"/>
        <end position="62"/>
    </location>
</feature>
<feature type="compositionally biased region" description="Pro residues" evidence="1">
    <location>
        <begin position="88"/>
        <end position="97"/>
    </location>
</feature>
<evidence type="ECO:0000313" key="2">
    <source>
        <dbReference type="EMBL" id="PRQ05026.1"/>
    </source>
</evidence>
<organism evidence="2 3">
    <name type="scientific">Enhygromyxa salina</name>
    <dbReference type="NCBI Taxonomy" id="215803"/>
    <lineage>
        <taxon>Bacteria</taxon>
        <taxon>Pseudomonadati</taxon>
        <taxon>Myxococcota</taxon>
        <taxon>Polyangia</taxon>
        <taxon>Nannocystales</taxon>
        <taxon>Nannocystaceae</taxon>
        <taxon>Enhygromyxa</taxon>
    </lineage>
</organism>
<sequence length="279" mass="28389">MGRFALFARHLSGPPPESAAILSGMPRTVPIAAVLILLCVPLGCGANSSPSPSASGESKPAAKPSPEPPSQPASNPHALDPHARTPPSATPPGPPRDVTPSGETMTVTVDGLAMVVPSEWTHAPGSNPMRKAEFIIPGPGGDVRLVVSRFAGGAGLTAKNIERWKGQITLAEGAEAQTSEREVNGLKVTSVDMRGRYAGQSMPGAPPQPPVDDARMLAAAIEGAGDPWYFKLVGPAATIDVWGSGWTKLLAELAPAASSADGDPAEGASTAEPAPSPSE</sequence>
<accession>A0A2S9YJ17</accession>
<dbReference type="Proteomes" id="UP000237968">
    <property type="component" value="Unassembled WGS sequence"/>
</dbReference>
<feature type="region of interest" description="Disordered" evidence="1">
    <location>
        <begin position="47"/>
        <end position="103"/>
    </location>
</feature>
<evidence type="ECO:0000256" key="1">
    <source>
        <dbReference type="SAM" id="MobiDB-lite"/>
    </source>
</evidence>
<reference evidence="2 3" key="1">
    <citation type="submission" date="2018-03" db="EMBL/GenBank/DDBJ databases">
        <title>Draft Genome Sequences of the Obligatory Marine Myxobacteria Enhygromyxa salina SWB005.</title>
        <authorList>
            <person name="Poehlein A."/>
            <person name="Moghaddam J.A."/>
            <person name="Harms H."/>
            <person name="Alanjari M."/>
            <person name="Koenig G.M."/>
            <person name="Daniel R."/>
            <person name="Schaeberle T.F."/>
        </authorList>
    </citation>
    <scope>NUCLEOTIDE SEQUENCE [LARGE SCALE GENOMIC DNA]</scope>
    <source>
        <strain evidence="2 3">SWB005</strain>
    </source>
</reference>
<evidence type="ECO:0000313" key="3">
    <source>
        <dbReference type="Proteomes" id="UP000237968"/>
    </source>
</evidence>
<dbReference type="AlphaFoldDB" id="A0A2S9YJ17"/>
<gene>
    <name evidence="2" type="ORF">ENSA5_04520</name>
</gene>
<feature type="region of interest" description="Disordered" evidence="1">
    <location>
        <begin position="255"/>
        <end position="279"/>
    </location>
</feature>
<comment type="caution">
    <text evidence="2">The sequence shown here is derived from an EMBL/GenBank/DDBJ whole genome shotgun (WGS) entry which is preliminary data.</text>
</comment>
<protein>
    <submittedName>
        <fullName evidence="2">Uncharacterized protein</fullName>
    </submittedName>
</protein>
<proteinExistence type="predicted"/>
<keyword evidence="3" id="KW-1185">Reference proteome</keyword>
<dbReference type="EMBL" id="PVNK01000022">
    <property type="protein sequence ID" value="PRQ05026.1"/>
    <property type="molecule type" value="Genomic_DNA"/>
</dbReference>
<feature type="compositionally biased region" description="Low complexity" evidence="1">
    <location>
        <begin position="255"/>
        <end position="268"/>
    </location>
</feature>
<name>A0A2S9YJ17_9BACT</name>